<proteinExistence type="predicted"/>
<organism evidence="2">
    <name type="scientific">Cacopsylla melanoneura</name>
    <dbReference type="NCBI Taxonomy" id="428564"/>
    <lineage>
        <taxon>Eukaryota</taxon>
        <taxon>Metazoa</taxon>
        <taxon>Ecdysozoa</taxon>
        <taxon>Arthropoda</taxon>
        <taxon>Hexapoda</taxon>
        <taxon>Insecta</taxon>
        <taxon>Pterygota</taxon>
        <taxon>Neoptera</taxon>
        <taxon>Paraneoptera</taxon>
        <taxon>Hemiptera</taxon>
        <taxon>Sternorrhyncha</taxon>
        <taxon>Psylloidea</taxon>
        <taxon>Psyllidae</taxon>
        <taxon>Psyllinae</taxon>
        <taxon>Cacopsylla</taxon>
    </lineage>
</organism>
<feature type="transmembrane region" description="Helical" evidence="1">
    <location>
        <begin position="21"/>
        <end position="43"/>
    </location>
</feature>
<evidence type="ECO:0000256" key="1">
    <source>
        <dbReference type="SAM" id="Phobius"/>
    </source>
</evidence>
<protein>
    <submittedName>
        <fullName evidence="2">Uncharacterized protein</fullName>
    </submittedName>
</protein>
<feature type="transmembrane region" description="Helical" evidence="1">
    <location>
        <begin position="55"/>
        <end position="77"/>
    </location>
</feature>
<keyword evidence="1" id="KW-0472">Membrane</keyword>
<name>A0A8D8U519_9HEMI</name>
<sequence length="126" mass="14810">MSNRTELRVYKNVLMGEKKTEYYFLLYAPSSFFPSLFPAFFLFLRFSLLYPLPHFHIVLFPFVREVPLLTFLCVLFLSCMLESSPTFLCVNPVHCLTISTDIPGRGTFLHDVLYPLTFLCLYQHCY</sequence>
<evidence type="ECO:0000313" key="2">
    <source>
        <dbReference type="EMBL" id="CAG6697391.1"/>
    </source>
</evidence>
<keyword evidence="1" id="KW-0812">Transmembrane</keyword>
<accession>A0A8D8U519</accession>
<dbReference type="AlphaFoldDB" id="A0A8D8U519"/>
<dbReference type="EMBL" id="HBUF01333182">
    <property type="protein sequence ID" value="CAG6697391.1"/>
    <property type="molecule type" value="Transcribed_RNA"/>
</dbReference>
<keyword evidence="1" id="KW-1133">Transmembrane helix</keyword>
<reference evidence="2" key="1">
    <citation type="submission" date="2021-05" db="EMBL/GenBank/DDBJ databases">
        <authorList>
            <person name="Alioto T."/>
            <person name="Alioto T."/>
            <person name="Gomez Garrido J."/>
        </authorList>
    </citation>
    <scope>NUCLEOTIDE SEQUENCE</scope>
</reference>